<dbReference type="OrthoDB" id="159416at2"/>
<proteinExistence type="predicted"/>
<keyword evidence="3 5" id="KW-0269">Exonuclease</keyword>
<evidence type="ECO:0000256" key="3">
    <source>
        <dbReference type="ARBA" id="ARBA00022839"/>
    </source>
</evidence>
<gene>
    <name evidence="5" type="ORF">A7L45_00895</name>
</gene>
<dbReference type="RefSeq" id="WP_071611024.1">
    <property type="nucleotide sequence ID" value="NZ_CP015756.1"/>
</dbReference>
<dbReference type="SUPFAM" id="SSF53098">
    <property type="entry name" value="Ribonuclease H-like"/>
    <property type="match status" value="1"/>
</dbReference>
<evidence type="ECO:0000259" key="4">
    <source>
        <dbReference type="SMART" id="SM00479"/>
    </source>
</evidence>
<protein>
    <submittedName>
        <fullName evidence="5">Exonuclease</fullName>
    </submittedName>
</protein>
<keyword evidence="2" id="KW-0378">Hydrolase</keyword>
<organism evidence="5 6">
    <name type="scientific">Clostridium estertheticum subsp. estertheticum</name>
    <dbReference type="NCBI Taxonomy" id="1552"/>
    <lineage>
        <taxon>Bacteria</taxon>
        <taxon>Bacillati</taxon>
        <taxon>Bacillota</taxon>
        <taxon>Clostridia</taxon>
        <taxon>Eubacteriales</taxon>
        <taxon>Clostridiaceae</taxon>
        <taxon>Clostridium</taxon>
    </lineage>
</organism>
<dbReference type="GO" id="GO:0003676">
    <property type="term" value="F:nucleic acid binding"/>
    <property type="evidence" value="ECO:0007669"/>
    <property type="project" value="InterPro"/>
</dbReference>
<keyword evidence="1" id="KW-0540">Nuclease</keyword>
<dbReference type="STRING" id="1552.A7L45_00895"/>
<sequence>MNYIVFDLEFNQGYNFAKGTKSLNNPKCPFEIIQIGAIKLNDHFETIGTLDVIVKPEIYTTLNPFVRELTGITMEELNKGISFEKMYEDFSNFIKSDRSVLCVWGIADIKELFRNIEFYELEPLPSPTEYIDIQSYASTALDCKKGINIGLGNAAKLLSVPIESQFHDAFNDAFYTTEVFKKIYNKEIKPNIYIPKVKGLNRLSARNYKIDLPSLTDQFEKMFKREMSIDEKSIIKLAYIMGKTNQFQIKIDPEIKPKK</sequence>
<dbReference type="Pfam" id="PF00929">
    <property type="entry name" value="RNase_T"/>
    <property type="match status" value="1"/>
</dbReference>
<dbReference type="InterPro" id="IPR036397">
    <property type="entry name" value="RNaseH_sf"/>
</dbReference>
<dbReference type="Proteomes" id="UP000182569">
    <property type="component" value="Chromosome"/>
</dbReference>
<keyword evidence="6" id="KW-1185">Reference proteome</keyword>
<dbReference type="EMBL" id="CP015756">
    <property type="protein sequence ID" value="APC38728.1"/>
    <property type="molecule type" value="Genomic_DNA"/>
</dbReference>
<evidence type="ECO:0000256" key="2">
    <source>
        <dbReference type="ARBA" id="ARBA00022801"/>
    </source>
</evidence>
<reference evidence="6" key="1">
    <citation type="journal article" date="2016" name="Front. Microbiol.">
        <title>Complete Genome Sequence of Clostridium estertheticum DSM 8809, a Microbe Identified in Spoiled Vacuum Packed Beef.</title>
        <authorList>
            <person name="Yu Z."/>
            <person name="Gunn L."/>
            <person name="Brennan E."/>
            <person name="Reid R."/>
            <person name="Wall P.G."/>
            <person name="Gaora O.P."/>
            <person name="Hurley D."/>
            <person name="Bolton D."/>
            <person name="Fanning S."/>
        </authorList>
    </citation>
    <scope>NUCLEOTIDE SEQUENCE [LARGE SCALE GENOMIC DNA]</scope>
    <source>
        <strain evidence="6">DSM 8809</strain>
    </source>
</reference>
<feature type="domain" description="Exonuclease" evidence="4">
    <location>
        <begin position="2"/>
        <end position="189"/>
    </location>
</feature>
<name>A0A1J0GCL9_9CLOT</name>
<accession>A0A1J0GCL9</accession>
<dbReference type="CDD" id="cd06133">
    <property type="entry name" value="ERI-1_3'hExo_like"/>
    <property type="match status" value="1"/>
</dbReference>
<dbReference type="GO" id="GO:0000175">
    <property type="term" value="F:3'-5'-RNA exonuclease activity"/>
    <property type="evidence" value="ECO:0007669"/>
    <property type="project" value="InterPro"/>
</dbReference>
<dbReference type="InterPro" id="IPR013520">
    <property type="entry name" value="Ribonucl_H"/>
</dbReference>
<dbReference type="KEGG" id="ceu:A7L45_00895"/>
<dbReference type="Gene3D" id="3.30.420.10">
    <property type="entry name" value="Ribonuclease H-like superfamily/Ribonuclease H"/>
    <property type="match status" value="1"/>
</dbReference>
<evidence type="ECO:0000256" key="1">
    <source>
        <dbReference type="ARBA" id="ARBA00022722"/>
    </source>
</evidence>
<dbReference type="InterPro" id="IPR051274">
    <property type="entry name" value="3-5_Exoribonuclease"/>
</dbReference>
<evidence type="ECO:0000313" key="6">
    <source>
        <dbReference type="Proteomes" id="UP000182569"/>
    </source>
</evidence>
<dbReference type="AlphaFoldDB" id="A0A1J0GCL9"/>
<evidence type="ECO:0000313" key="5">
    <source>
        <dbReference type="EMBL" id="APC38728.1"/>
    </source>
</evidence>
<dbReference type="PANTHER" id="PTHR23044:SF61">
    <property type="entry name" value="3'-5' EXORIBONUCLEASE 1-RELATED"/>
    <property type="match status" value="1"/>
</dbReference>
<dbReference type="SMART" id="SM00479">
    <property type="entry name" value="EXOIII"/>
    <property type="match status" value="1"/>
</dbReference>
<dbReference type="PANTHER" id="PTHR23044">
    <property type="entry name" value="3'-5' EXONUCLEASE ERI1-RELATED"/>
    <property type="match status" value="1"/>
</dbReference>
<dbReference type="InterPro" id="IPR012337">
    <property type="entry name" value="RNaseH-like_sf"/>
</dbReference>
<dbReference type="InterPro" id="IPR047201">
    <property type="entry name" value="ERI-1_3'hExo-like"/>
</dbReference>